<dbReference type="AlphaFoldDB" id="A0A8K0CIE5"/>
<name>A0A8K0CIE5_IGNLU</name>
<protein>
    <submittedName>
        <fullName evidence="1">Uncharacterized protein</fullName>
    </submittedName>
</protein>
<evidence type="ECO:0000313" key="2">
    <source>
        <dbReference type="Proteomes" id="UP000801492"/>
    </source>
</evidence>
<sequence length="284" mass="32886">QEDGILTIDEKSKEISFAHQTFAEYLAAVWLFTNISNEVGDNKDMVKIVYEICTGLKGSLDLVYPFLLKVLDSLLSRQYFHGRDFPKNLYSYVIDGRVTEAGNIIKVYSGNLNTDISKRSILHLIVIYQKLYPDLDNIFLEVVEKTSKIHSDEFGYNPIDYAFICERYDWVDKMCEKWPNAKFNICLDGLCRLLVFDKLQSYTYLVKTALPYFVYQDIMLKAVGKHETLQSYQSYLKKFTVNVMSFEDINMPLSQLPLLKAYTEGNLCHEVVFGNTNTVKAKQR</sequence>
<organism evidence="1 2">
    <name type="scientific">Ignelater luminosus</name>
    <name type="common">Cucubano</name>
    <name type="synonym">Pyrophorus luminosus</name>
    <dbReference type="NCBI Taxonomy" id="2038154"/>
    <lineage>
        <taxon>Eukaryota</taxon>
        <taxon>Metazoa</taxon>
        <taxon>Ecdysozoa</taxon>
        <taxon>Arthropoda</taxon>
        <taxon>Hexapoda</taxon>
        <taxon>Insecta</taxon>
        <taxon>Pterygota</taxon>
        <taxon>Neoptera</taxon>
        <taxon>Endopterygota</taxon>
        <taxon>Coleoptera</taxon>
        <taxon>Polyphaga</taxon>
        <taxon>Elateriformia</taxon>
        <taxon>Elateroidea</taxon>
        <taxon>Elateridae</taxon>
        <taxon>Agrypninae</taxon>
        <taxon>Pyrophorini</taxon>
        <taxon>Ignelater</taxon>
    </lineage>
</organism>
<gene>
    <name evidence="1" type="ORF">ILUMI_18363</name>
</gene>
<feature type="non-terminal residue" evidence="1">
    <location>
        <position position="1"/>
    </location>
</feature>
<accession>A0A8K0CIE5</accession>
<comment type="caution">
    <text evidence="1">The sequence shown here is derived from an EMBL/GenBank/DDBJ whole genome shotgun (WGS) entry which is preliminary data.</text>
</comment>
<proteinExistence type="predicted"/>
<evidence type="ECO:0000313" key="1">
    <source>
        <dbReference type="EMBL" id="KAF2887810.1"/>
    </source>
</evidence>
<dbReference type="EMBL" id="VTPC01081653">
    <property type="protein sequence ID" value="KAF2887810.1"/>
    <property type="molecule type" value="Genomic_DNA"/>
</dbReference>
<reference evidence="1" key="1">
    <citation type="submission" date="2019-08" db="EMBL/GenBank/DDBJ databases">
        <title>The genome of the North American firefly Photinus pyralis.</title>
        <authorList>
            <consortium name="Photinus pyralis genome working group"/>
            <person name="Fallon T.R."/>
            <person name="Sander Lower S.E."/>
            <person name="Weng J.-K."/>
        </authorList>
    </citation>
    <scope>NUCLEOTIDE SEQUENCE</scope>
    <source>
        <strain evidence="1">TRF0915ILg1</strain>
        <tissue evidence="1">Whole body</tissue>
    </source>
</reference>
<keyword evidence="2" id="KW-1185">Reference proteome</keyword>
<dbReference type="Proteomes" id="UP000801492">
    <property type="component" value="Unassembled WGS sequence"/>
</dbReference>